<feature type="region of interest" description="Disordered" evidence="1">
    <location>
        <begin position="412"/>
        <end position="468"/>
    </location>
</feature>
<feature type="compositionally biased region" description="Polar residues" evidence="1">
    <location>
        <begin position="787"/>
        <end position="819"/>
    </location>
</feature>
<feature type="transmembrane region" description="Helical" evidence="2">
    <location>
        <begin position="1403"/>
        <end position="1421"/>
    </location>
</feature>
<gene>
    <name evidence="3" type="ORF">EZV62_021010</name>
</gene>
<feature type="compositionally biased region" description="Basic residues" evidence="1">
    <location>
        <begin position="1323"/>
        <end position="1332"/>
    </location>
</feature>
<evidence type="ECO:0000256" key="1">
    <source>
        <dbReference type="SAM" id="MobiDB-lite"/>
    </source>
</evidence>
<feature type="region of interest" description="Disordered" evidence="1">
    <location>
        <begin position="316"/>
        <end position="400"/>
    </location>
</feature>
<feature type="compositionally biased region" description="Basic and acidic residues" evidence="1">
    <location>
        <begin position="325"/>
        <end position="339"/>
    </location>
</feature>
<feature type="region of interest" description="Disordered" evidence="1">
    <location>
        <begin position="43"/>
        <end position="66"/>
    </location>
</feature>
<evidence type="ECO:0000313" key="3">
    <source>
        <dbReference type="EMBL" id="TXG51841.1"/>
    </source>
</evidence>
<organism evidence="3 4">
    <name type="scientific">Acer yangbiense</name>
    <dbReference type="NCBI Taxonomy" id="1000413"/>
    <lineage>
        <taxon>Eukaryota</taxon>
        <taxon>Viridiplantae</taxon>
        <taxon>Streptophyta</taxon>
        <taxon>Embryophyta</taxon>
        <taxon>Tracheophyta</taxon>
        <taxon>Spermatophyta</taxon>
        <taxon>Magnoliopsida</taxon>
        <taxon>eudicotyledons</taxon>
        <taxon>Gunneridae</taxon>
        <taxon>Pentapetalae</taxon>
        <taxon>rosids</taxon>
        <taxon>malvids</taxon>
        <taxon>Sapindales</taxon>
        <taxon>Sapindaceae</taxon>
        <taxon>Hippocastanoideae</taxon>
        <taxon>Acereae</taxon>
        <taxon>Acer</taxon>
    </lineage>
</organism>
<name>A0A5C7H4H5_9ROSI</name>
<feature type="compositionally biased region" description="Low complexity" evidence="1">
    <location>
        <begin position="823"/>
        <end position="847"/>
    </location>
</feature>
<feature type="region of interest" description="Disordered" evidence="1">
    <location>
        <begin position="1206"/>
        <end position="1288"/>
    </location>
</feature>
<feature type="compositionally biased region" description="Low complexity" evidence="1">
    <location>
        <begin position="625"/>
        <end position="641"/>
    </location>
</feature>
<feature type="region of interest" description="Disordered" evidence="1">
    <location>
        <begin position="275"/>
        <end position="301"/>
    </location>
</feature>
<dbReference type="PANTHER" id="PTHR48454">
    <property type="entry name" value="PUTATIVE RNA-BINDING DOMAIN-CONTAINING PROTEIN-RELATED"/>
    <property type="match status" value="1"/>
</dbReference>
<protein>
    <recommendedName>
        <fullName evidence="5">Proton pump-interactor 1</fullName>
    </recommendedName>
</protein>
<reference evidence="4" key="1">
    <citation type="journal article" date="2019" name="Gigascience">
        <title>De novo genome assembly of the endangered Acer yangbiense, a plant species with extremely small populations endemic to Yunnan Province, China.</title>
        <authorList>
            <person name="Yang J."/>
            <person name="Wariss H.M."/>
            <person name="Tao L."/>
            <person name="Zhang R."/>
            <person name="Yun Q."/>
            <person name="Hollingsworth P."/>
            <person name="Dao Z."/>
            <person name="Luo G."/>
            <person name="Guo H."/>
            <person name="Ma Y."/>
            <person name="Sun W."/>
        </authorList>
    </citation>
    <scope>NUCLEOTIDE SEQUENCE [LARGE SCALE GENOMIC DNA]</scope>
    <source>
        <strain evidence="4">cv. Malutang</strain>
    </source>
</reference>
<dbReference type="PANTHER" id="PTHR48454:SF2">
    <property type="entry name" value="PUTATIVE RNA-BINDING DOMAIN-CONTAINING PROTEIN-RELATED"/>
    <property type="match status" value="1"/>
</dbReference>
<dbReference type="OrthoDB" id="1703439at2759"/>
<evidence type="ECO:0008006" key="5">
    <source>
        <dbReference type="Google" id="ProtNLM"/>
    </source>
</evidence>
<keyword evidence="2" id="KW-0472">Membrane</keyword>
<feature type="region of interest" description="Disordered" evidence="1">
    <location>
        <begin position="115"/>
        <end position="160"/>
    </location>
</feature>
<accession>A0A5C7H4H5</accession>
<dbReference type="EMBL" id="VAHF01000010">
    <property type="protein sequence ID" value="TXG51841.1"/>
    <property type="molecule type" value="Genomic_DNA"/>
</dbReference>
<feature type="compositionally biased region" description="Basic and acidic residues" evidence="1">
    <location>
        <begin position="1209"/>
        <end position="1221"/>
    </location>
</feature>
<keyword evidence="4" id="KW-1185">Reference proteome</keyword>
<keyword evidence="2" id="KW-0812">Transmembrane</keyword>
<feature type="compositionally biased region" description="Basic and acidic residues" evidence="1">
    <location>
        <begin position="755"/>
        <end position="773"/>
    </location>
</feature>
<feature type="region of interest" description="Disordered" evidence="1">
    <location>
        <begin position="1"/>
        <end position="31"/>
    </location>
</feature>
<feature type="compositionally biased region" description="Basic and acidic residues" evidence="1">
    <location>
        <begin position="1309"/>
        <end position="1322"/>
    </location>
</feature>
<feature type="compositionally biased region" description="Low complexity" evidence="1">
    <location>
        <begin position="1"/>
        <end position="11"/>
    </location>
</feature>
<proteinExistence type="predicted"/>
<sequence length="1436" mass="157148">MTADVDVNVTVNGGGGEVSVPPKDLPNGNANAEAGLVFVNGCGNGNRDRNDAVSSDPVKTDLNSGSSVDVSVAVAESELDNSKPVVESRESVVESEIDQVVENGEEKIEIFHVEEKQESPVVVDDGTDGEVDRENEVSDSTNGEVLAENQGVSDNRNSEVDTELVVVESADNDQPQDSTVVVGDLLDGDQCTPPQIEPEPVEIAESMLSLVNDDTDLLVEPARENENDTAESMPSLINDATDLPVEPAHENENDTPDMTNYAADLPEIAESVPSLVDDDTNLPVEPACENENDTPDMTNDGADLREIEESMPSLINDATDIPVEPAHENENDTPDKTNDAADLQEIAESMPSLINDATDLPVEPAHENENDTPDMTNDAADLPAVEPARENENDTPDMTNDAADLLVVEPARENENDTPDMTNDAADLPVEPARENKNDTPDMTNSSEEVKVDLEESAPCGDGDVELESQVFGGPAADLGTGHTQDIIPETVVSVNLDARQEETPLLSDSCEIANESLPSPVVSEDVPIETAPSVPAPVSIIEPEPAPFSITTEEPEPAELVSNINIEARGVAEEVKNIEARGVAEEVENGPGAGEEVPEGVAEEVETATIEPKVPEGAAEDGENGLNNGAGSENNGAGSEIGLNNSTGSAVKVSNMEPKVPGGVGNGPLSNDLNNDEKVSTSPSDSSIELKVPEGVAETGVESKKASTWKDSSMETKVSEGVNCKSVVTVVNSSRDVPVQVENGEILFTGEDNDDKKCLQVDNIDGIHRDEAPMSTTESASEDQKTMPSSSEEGTETMPASSKDQNVGTEAVPSASSEHQNEAVASSETEAVAASTPESSVAASESQNVGTEVVKRPFYCLIKVPRFEDDNLKEQIKLFQLKVDEKTRSRDAIRDTIHTRRTNFKENGENLEAAISEEKTAREILKSKRQEIDSLQLVINKLKNVKSVEDIDSRIRQMKHMIEHETLPLKEEKQLIREIEQLKQHREQFSSSIGKQDEIQQAFDQKDQIEERLKVLRKEADSLRENVSKAEAASQAARKKHRDESEKLRELHAQFKAADDTRQEAYKNLHSFKKQAYDKNKYFWNYKDDVKAANDLLLKGDKDALLNLCDNQVERVLEMWNNNDEFRKEYVRCNINSTLRRLKTLDGRSLGPNEEPPVIRSAVINRVARNISASPISTVKEQKPEQVVPVKAEKENKSVAKVVVQKDQAAKSERPAKPAHLENGSATVSGRNEIEEAKEEEPKRTKQEEEFARKTEELARQAEELRKKEEAAKLKEQHRLEEKVKAKEALERKKRIAEKAQARAVLRAQKEAEQKEKEREKRARKKDKKKVAAVDDASVTNEEESAPSTEIPTETPALADVKDKSTTVTKKTKKISQFTKQSKSKSVVPLPLRNRGKRRMQSWMWVLIAALAVFALFLLGNSGFSFKSGLQWFGF</sequence>
<feature type="region of interest" description="Disordered" evidence="1">
    <location>
        <begin position="1300"/>
        <end position="1371"/>
    </location>
</feature>
<feature type="region of interest" description="Disordered" evidence="1">
    <location>
        <begin position="751"/>
        <end position="849"/>
    </location>
</feature>
<evidence type="ECO:0000313" key="4">
    <source>
        <dbReference type="Proteomes" id="UP000323000"/>
    </source>
</evidence>
<feature type="compositionally biased region" description="Acidic residues" evidence="1">
    <location>
        <begin position="597"/>
        <end position="607"/>
    </location>
</feature>
<evidence type="ECO:0000256" key="2">
    <source>
        <dbReference type="SAM" id="Phobius"/>
    </source>
</evidence>
<keyword evidence="2" id="KW-1133">Transmembrane helix</keyword>
<comment type="caution">
    <text evidence="3">The sequence shown here is derived from an EMBL/GenBank/DDBJ whole genome shotgun (WGS) entry which is preliminary data.</text>
</comment>
<dbReference type="Proteomes" id="UP000323000">
    <property type="component" value="Chromosome 10"/>
</dbReference>
<feature type="compositionally biased region" description="Basic and acidic residues" evidence="1">
    <location>
        <begin position="1233"/>
        <end position="1288"/>
    </location>
</feature>
<feature type="region of interest" description="Disordered" evidence="1">
    <location>
        <begin position="1027"/>
        <end position="1047"/>
    </location>
</feature>
<feature type="region of interest" description="Disordered" evidence="1">
    <location>
        <begin position="581"/>
        <end position="720"/>
    </location>
</feature>